<protein>
    <submittedName>
        <fullName evidence="3">Putative hydrolase, alpha/beta superfamily</fullName>
    </submittedName>
</protein>
<dbReference type="KEGG" id="lbi:LEPBI_I1236"/>
<evidence type="ECO:0000256" key="1">
    <source>
        <dbReference type="SAM" id="Phobius"/>
    </source>
</evidence>
<accession>B0SNR8</accession>
<gene>
    <name evidence="3" type="ordered locus">LEPBI_I1236</name>
</gene>
<dbReference type="InterPro" id="IPR029058">
    <property type="entry name" value="AB_hydrolase_fold"/>
</dbReference>
<dbReference type="Pfam" id="PF12697">
    <property type="entry name" value="Abhydrolase_6"/>
    <property type="match status" value="1"/>
</dbReference>
<proteinExistence type="predicted"/>
<evidence type="ECO:0000259" key="2">
    <source>
        <dbReference type="Pfam" id="PF12697"/>
    </source>
</evidence>
<keyword evidence="4" id="KW-1185">Reference proteome</keyword>
<dbReference type="EMBL" id="CP000786">
    <property type="protein sequence ID" value="ABZ97349.1"/>
    <property type="molecule type" value="Genomic_DNA"/>
</dbReference>
<dbReference type="SUPFAM" id="SSF53474">
    <property type="entry name" value="alpha/beta-Hydrolases"/>
    <property type="match status" value="1"/>
</dbReference>
<reference evidence="3 4" key="1">
    <citation type="journal article" date="2008" name="PLoS ONE">
        <title>Genome sequence of the saprophyte Leptospira biflexa provides insights into the evolution of Leptospira and the pathogenesis of leptospirosis.</title>
        <authorList>
            <person name="Picardeau M."/>
            <person name="Bulach D.M."/>
            <person name="Bouchier C."/>
            <person name="Zuerner R.L."/>
            <person name="Zidane N."/>
            <person name="Wilson P.J."/>
            <person name="Creno S."/>
            <person name="Kuczek E.S."/>
            <person name="Bommezzadri S."/>
            <person name="Davis J.C."/>
            <person name="McGrath A."/>
            <person name="Johnson M.J."/>
            <person name="Boursaux-Eude C."/>
            <person name="Seemann T."/>
            <person name="Rouy Z."/>
            <person name="Coppel R.L."/>
            <person name="Rood J.I."/>
            <person name="Lajus A."/>
            <person name="Davies J.K."/>
            <person name="Medigue C."/>
            <person name="Adler B."/>
        </authorList>
    </citation>
    <scope>NUCLEOTIDE SEQUENCE [LARGE SCALE GENOMIC DNA]</scope>
    <source>
        <strain evidence="4">Patoc 1 / ATCC 23582 / Paris</strain>
    </source>
</reference>
<evidence type="ECO:0000313" key="4">
    <source>
        <dbReference type="Proteomes" id="UP000001847"/>
    </source>
</evidence>
<dbReference type="PANTHER" id="PTHR12277">
    <property type="entry name" value="ALPHA/BETA HYDROLASE DOMAIN-CONTAINING PROTEIN"/>
    <property type="match status" value="1"/>
</dbReference>
<keyword evidence="1" id="KW-0472">Membrane</keyword>
<dbReference type="HOGENOM" id="CLU_764607_0_0_12"/>
<evidence type="ECO:0000313" key="3">
    <source>
        <dbReference type="EMBL" id="ABZ97349.1"/>
    </source>
</evidence>
<name>B0SNR8_LEPBP</name>
<dbReference type="PANTHER" id="PTHR12277:SF79">
    <property type="entry name" value="XAA-PRO DIPEPTIDYL-PEPTIDASE-RELATED"/>
    <property type="match status" value="1"/>
</dbReference>
<dbReference type="Gene3D" id="3.40.50.1820">
    <property type="entry name" value="alpha/beta hydrolase"/>
    <property type="match status" value="1"/>
</dbReference>
<feature type="transmembrane region" description="Helical" evidence="1">
    <location>
        <begin position="20"/>
        <end position="40"/>
    </location>
</feature>
<dbReference type="GO" id="GO:0016787">
    <property type="term" value="F:hydrolase activity"/>
    <property type="evidence" value="ECO:0007669"/>
    <property type="project" value="UniProtKB-KW"/>
</dbReference>
<dbReference type="RefSeq" id="WP_012388230.1">
    <property type="nucleotide sequence ID" value="NC_010602.1"/>
</dbReference>
<sequence>MDKKNDRELEQNLRKSIYRFGLYLGLIVVMALIVVFLGLWKASNQILFPALAGISKDFKECNSDAETNFGKFCGNIRLSKQYKYQEIKIPSINGYELPGWLIPARENGKSVHKGVVIFVHGGGSDRREFSRFIPFYLHQGFDIISFDLSCHGEAPCLFPGLSFGSREFRDVLSAYLYTEKKYQNIIMVGSSVGASSLLISLPFLKAVKGLVLENPMLDFKSLILESPESANLPNWMLQSLIEIVYIRGNFDFLLSPKNSLSFVNDVPLFIIHSKEDSVVTFHHSESLVNLYKGPVDFWFPNFGSHGKVWDTNQIEYESKVQNFIQKNITH</sequence>
<keyword evidence="3" id="KW-0378">Hydrolase</keyword>
<dbReference type="InterPro" id="IPR000073">
    <property type="entry name" value="AB_hydrolase_1"/>
</dbReference>
<organism evidence="3 4">
    <name type="scientific">Leptospira biflexa serovar Patoc (strain Patoc 1 / ATCC 23582 / Paris)</name>
    <dbReference type="NCBI Taxonomy" id="456481"/>
    <lineage>
        <taxon>Bacteria</taxon>
        <taxon>Pseudomonadati</taxon>
        <taxon>Spirochaetota</taxon>
        <taxon>Spirochaetia</taxon>
        <taxon>Leptospirales</taxon>
        <taxon>Leptospiraceae</taxon>
        <taxon>Leptospira</taxon>
    </lineage>
</organism>
<feature type="domain" description="AB hydrolase-1" evidence="2">
    <location>
        <begin position="116"/>
        <end position="241"/>
    </location>
</feature>
<dbReference type="AlphaFoldDB" id="B0SNR8"/>
<dbReference type="Proteomes" id="UP000001847">
    <property type="component" value="Chromosome I"/>
</dbReference>
<keyword evidence="1" id="KW-0812">Transmembrane</keyword>
<dbReference type="STRING" id="456481.LEPBI_I1236"/>
<keyword evidence="1" id="KW-1133">Transmembrane helix</keyword>
<dbReference type="BioCyc" id="LBIF456481:LEPBI_RS06050-MONOMER"/>